<dbReference type="SUPFAM" id="SSF46785">
    <property type="entry name" value="Winged helix' DNA-binding domain"/>
    <property type="match status" value="1"/>
</dbReference>
<name>A0ABS5A573_9PSEU</name>
<comment type="similarity">
    <text evidence="1">Belongs to the LysR transcriptional regulatory family.</text>
</comment>
<dbReference type="Pfam" id="PF03466">
    <property type="entry name" value="LysR_substrate"/>
    <property type="match status" value="1"/>
</dbReference>
<keyword evidence="4" id="KW-0804">Transcription</keyword>
<evidence type="ECO:0000256" key="1">
    <source>
        <dbReference type="ARBA" id="ARBA00009437"/>
    </source>
</evidence>
<dbReference type="Gene3D" id="1.10.10.10">
    <property type="entry name" value="Winged helix-like DNA-binding domain superfamily/Winged helix DNA-binding domain"/>
    <property type="match status" value="1"/>
</dbReference>
<gene>
    <name evidence="6" type="ORF">JOF53_000611</name>
</gene>
<dbReference type="Gene3D" id="3.40.190.290">
    <property type="match status" value="1"/>
</dbReference>
<keyword evidence="7" id="KW-1185">Reference proteome</keyword>
<dbReference type="PANTHER" id="PTHR30346">
    <property type="entry name" value="TRANSCRIPTIONAL DUAL REGULATOR HCAR-RELATED"/>
    <property type="match status" value="1"/>
</dbReference>
<dbReference type="PANTHER" id="PTHR30346:SF28">
    <property type="entry name" value="HTH-TYPE TRANSCRIPTIONAL REGULATOR CYNR"/>
    <property type="match status" value="1"/>
</dbReference>
<evidence type="ECO:0000256" key="4">
    <source>
        <dbReference type="ARBA" id="ARBA00023163"/>
    </source>
</evidence>
<feature type="domain" description="HTH lysR-type" evidence="5">
    <location>
        <begin position="2"/>
        <end position="59"/>
    </location>
</feature>
<evidence type="ECO:0000259" key="5">
    <source>
        <dbReference type="PROSITE" id="PS50931"/>
    </source>
</evidence>
<accession>A0ABS5A573</accession>
<dbReference type="Pfam" id="PF00126">
    <property type="entry name" value="HTH_1"/>
    <property type="match status" value="1"/>
</dbReference>
<dbReference type="EMBL" id="JAGIOO010000001">
    <property type="protein sequence ID" value="MBP2471739.1"/>
    <property type="molecule type" value="Genomic_DNA"/>
</dbReference>
<sequence length="288" mass="30817">MISTRQLECFLAVVDRGTFTAAAEALLLTQPALSRSVRELERQIGAPLLERLPRGVALTAVGRAVLPAARAALCEVERVREVGRRAAGLLGGELHVAVVQSLTLGALLPVVHQWQRERPEVQLRLTEFTHRDALEQAVREGFADIAVGPRPERWDGPVRALGVEEFVLVLADGEEHPPVLAVSELARRRWVHFDRGNGLAEVLDAVCAAAGFTPLVAVRTMQTSAAPRLAACGLGVALVPGNILVATDPGTVVRPEPPVRRAVAAYTRGAPDPAAAAFLDLLARTVRL</sequence>
<dbReference type="InterPro" id="IPR000847">
    <property type="entry name" value="LysR_HTH_N"/>
</dbReference>
<comment type="caution">
    <text evidence="6">The sequence shown here is derived from an EMBL/GenBank/DDBJ whole genome shotgun (WGS) entry which is preliminary data.</text>
</comment>
<dbReference type="InterPro" id="IPR036390">
    <property type="entry name" value="WH_DNA-bd_sf"/>
</dbReference>
<dbReference type="Proteomes" id="UP001519363">
    <property type="component" value="Unassembled WGS sequence"/>
</dbReference>
<dbReference type="InterPro" id="IPR036388">
    <property type="entry name" value="WH-like_DNA-bd_sf"/>
</dbReference>
<proteinExistence type="inferred from homology"/>
<evidence type="ECO:0000313" key="7">
    <source>
        <dbReference type="Proteomes" id="UP001519363"/>
    </source>
</evidence>
<dbReference type="RefSeq" id="WP_086783982.1">
    <property type="nucleotide sequence ID" value="NZ_JAGIOO010000001.1"/>
</dbReference>
<evidence type="ECO:0000256" key="2">
    <source>
        <dbReference type="ARBA" id="ARBA00023015"/>
    </source>
</evidence>
<dbReference type="PROSITE" id="PS50931">
    <property type="entry name" value="HTH_LYSR"/>
    <property type="match status" value="1"/>
</dbReference>
<evidence type="ECO:0000313" key="6">
    <source>
        <dbReference type="EMBL" id="MBP2471739.1"/>
    </source>
</evidence>
<dbReference type="SUPFAM" id="SSF53850">
    <property type="entry name" value="Periplasmic binding protein-like II"/>
    <property type="match status" value="1"/>
</dbReference>
<keyword evidence="2" id="KW-0805">Transcription regulation</keyword>
<protein>
    <submittedName>
        <fullName evidence="6">DNA-binding transcriptional LysR family regulator</fullName>
    </submittedName>
</protein>
<dbReference type="CDD" id="cd05466">
    <property type="entry name" value="PBP2_LTTR_substrate"/>
    <property type="match status" value="1"/>
</dbReference>
<reference evidence="6 7" key="1">
    <citation type="submission" date="2021-03" db="EMBL/GenBank/DDBJ databases">
        <title>Sequencing the genomes of 1000 actinobacteria strains.</title>
        <authorList>
            <person name="Klenk H.-P."/>
        </authorList>
    </citation>
    <scope>NUCLEOTIDE SEQUENCE [LARGE SCALE GENOMIC DNA]</scope>
    <source>
        <strain evidence="6 7">DSM 44580</strain>
    </source>
</reference>
<dbReference type="PRINTS" id="PR00039">
    <property type="entry name" value="HTHLYSR"/>
</dbReference>
<dbReference type="InterPro" id="IPR005119">
    <property type="entry name" value="LysR_subst-bd"/>
</dbReference>
<organism evidence="6 7">
    <name type="scientific">Crossiella equi</name>
    <dbReference type="NCBI Taxonomy" id="130796"/>
    <lineage>
        <taxon>Bacteria</taxon>
        <taxon>Bacillati</taxon>
        <taxon>Actinomycetota</taxon>
        <taxon>Actinomycetes</taxon>
        <taxon>Pseudonocardiales</taxon>
        <taxon>Pseudonocardiaceae</taxon>
        <taxon>Crossiella</taxon>
    </lineage>
</organism>
<keyword evidence="3 6" id="KW-0238">DNA-binding</keyword>
<dbReference type="GO" id="GO:0003677">
    <property type="term" value="F:DNA binding"/>
    <property type="evidence" value="ECO:0007669"/>
    <property type="project" value="UniProtKB-KW"/>
</dbReference>
<evidence type="ECO:0000256" key="3">
    <source>
        <dbReference type="ARBA" id="ARBA00023125"/>
    </source>
</evidence>